<comment type="pathway">
    <text evidence="11">Pyrimidine metabolism; UMP biosynthesis via de novo pathway; orotate from (S)-dihydroorotate (NAD(+) route): step 1/1.</text>
</comment>
<evidence type="ECO:0000256" key="3">
    <source>
        <dbReference type="ARBA" id="ARBA00022630"/>
    </source>
</evidence>
<dbReference type="SUPFAM" id="SSF63380">
    <property type="entry name" value="Riboflavin synthase domain-like"/>
    <property type="match status" value="1"/>
</dbReference>
<evidence type="ECO:0000256" key="9">
    <source>
        <dbReference type="ARBA" id="ARBA00023004"/>
    </source>
</evidence>
<dbReference type="GO" id="GO:0009055">
    <property type="term" value="F:electron transfer activity"/>
    <property type="evidence" value="ECO:0007669"/>
    <property type="project" value="UniProtKB-UniRule"/>
</dbReference>
<comment type="similarity">
    <text evidence="1 11">Belongs to the PyrK family.</text>
</comment>
<dbReference type="InterPro" id="IPR039261">
    <property type="entry name" value="FNR_nucleotide-bd"/>
</dbReference>
<dbReference type="InterPro" id="IPR023455">
    <property type="entry name" value="Dihydroorotate_DHASE_ETsu"/>
</dbReference>
<keyword evidence="9 11" id="KW-0408">Iron</keyword>
<sequence>MNVPKIVKIKQIINESPTVKTFIFDWAVKDEIPGQFMMIWNFNDEKPMSISLIDPVKNEIGISIRNIGEFTNQVHNLHEGDELGLRGPYGRGFHIAGSKILAVGGGIGMAPVIAFCEKATRMGIEVHIISAATTSNELLFSSRIDRSGAKLLTCTDDGTSGFCGFGTDLAEKTLSENDYDMVVSCGPEVMMKKLFEIVENYRIPAQFSMERYMKCGMGLCGQCCVDNVGWRVCVEGPVFWTDELRMISEFGQYRRDSSGVKHKIP</sequence>
<dbReference type="Gene3D" id="2.10.240.10">
    <property type="entry name" value="Dihydroorotate dehydrogenase, electron transfer subunit"/>
    <property type="match status" value="1"/>
</dbReference>
<dbReference type="NCBIfam" id="NF000796">
    <property type="entry name" value="PRK00054.1-1"/>
    <property type="match status" value="1"/>
</dbReference>
<dbReference type="GO" id="GO:0051537">
    <property type="term" value="F:2 iron, 2 sulfur cluster binding"/>
    <property type="evidence" value="ECO:0007669"/>
    <property type="project" value="UniProtKB-KW"/>
</dbReference>
<protein>
    <recommendedName>
        <fullName evidence="11">Probable dihydroorotate dehydrogenase B (NAD(+)), electron transfer subunit</fullName>
    </recommendedName>
    <alternativeName>
        <fullName evidence="11">Dihydroorotate oxidase B, electron transfer subunit</fullName>
    </alternativeName>
</protein>
<dbReference type="AlphaFoldDB" id="A0A8T5ULV3"/>
<evidence type="ECO:0000256" key="1">
    <source>
        <dbReference type="ARBA" id="ARBA00006422"/>
    </source>
</evidence>
<dbReference type="GO" id="GO:0046872">
    <property type="term" value="F:metal ion binding"/>
    <property type="evidence" value="ECO:0007669"/>
    <property type="project" value="UniProtKB-KW"/>
</dbReference>
<evidence type="ECO:0000256" key="5">
    <source>
        <dbReference type="ARBA" id="ARBA00022723"/>
    </source>
</evidence>
<dbReference type="RefSeq" id="WP_223790507.1">
    <property type="nucleotide sequence ID" value="NZ_JAIOUQ010000003.1"/>
</dbReference>
<name>A0A8T5ULV3_9EURY</name>
<evidence type="ECO:0000313" key="15">
    <source>
        <dbReference type="Proteomes" id="UP000825933"/>
    </source>
</evidence>
<comment type="cofactor">
    <cofactor evidence="11">
        <name>FAD</name>
        <dbReference type="ChEBI" id="CHEBI:57692"/>
    </cofactor>
    <text evidence="11">Binds 1 FAD per subunit.</text>
</comment>
<accession>A0A8T5ULV3</accession>
<dbReference type="Pfam" id="PF10418">
    <property type="entry name" value="DHODB_Fe-S_bind"/>
    <property type="match status" value="1"/>
</dbReference>
<dbReference type="EMBL" id="JAIOUQ010000003">
    <property type="protein sequence ID" value="MBZ2164848.1"/>
    <property type="molecule type" value="Genomic_DNA"/>
</dbReference>
<comment type="function">
    <text evidence="11">Responsible for channeling the electrons from the oxidation of dihydroorotate from the FMN redox center in the PyrD type B subunit to the ultimate electron acceptor NAD(+).</text>
</comment>
<comment type="subunit">
    <text evidence="11">Heterotetramer of 2 PyrK and 2 PyrD type B subunits.</text>
</comment>
<evidence type="ECO:0000256" key="8">
    <source>
        <dbReference type="ARBA" id="ARBA00022982"/>
    </source>
</evidence>
<keyword evidence="7 11" id="KW-0665">Pyrimidine biosynthesis</keyword>
<dbReference type="InterPro" id="IPR012165">
    <property type="entry name" value="Cyt_c3_hydrogenase_gsu"/>
</dbReference>
<evidence type="ECO:0000256" key="6">
    <source>
        <dbReference type="ARBA" id="ARBA00022827"/>
    </source>
</evidence>
<dbReference type="PROSITE" id="PS51384">
    <property type="entry name" value="FAD_FR"/>
    <property type="match status" value="1"/>
</dbReference>
<dbReference type="InterPro" id="IPR019480">
    <property type="entry name" value="Dihydroorotate_DH_Fe-S-bd"/>
</dbReference>
<dbReference type="InterPro" id="IPR017938">
    <property type="entry name" value="Riboflavin_synthase-like_b-brl"/>
</dbReference>
<feature type="binding site" evidence="11 12">
    <location>
        <position position="215"/>
    </location>
    <ligand>
        <name>[2Fe-2S] cluster</name>
        <dbReference type="ChEBI" id="CHEBI:190135"/>
    </ligand>
</feature>
<gene>
    <name evidence="11" type="primary">pyrK</name>
    <name evidence="14" type="ORF">K8N75_02130</name>
</gene>
<organism evidence="14 15">
    <name type="scientific">Methanobacterium spitsbergense</name>
    <dbReference type="NCBI Taxonomy" id="2874285"/>
    <lineage>
        <taxon>Archaea</taxon>
        <taxon>Methanobacteriati</taxon>
        <taxon>Methanobacteriota</taxon>
        <taxon>Methanomada group</taxon>
        <taxon>Methanobacteria</taxon>
        <taxon>Methanobacteriales</taxon>
        <taxon>Methanobacteriaceae</taxon>
        <taxon>Methanobacterium</taxon>
    </lineage>
</organism>
<dbReference type="InterPro" id="IPR037117">
    <property type="entry name" value="Dihydroorotate_DH_ele_sf"/>
</dbReference>
<dbReference type="GO" id="GO:0016491">
    <property type="term" value="F:oxidoreductase activity"/>
    <property type="evidence" value="ECO:0007669"/>
    <property type="project" value="InterPro"/>
</dbReference>
<dbReference type="Gene3D" id="2.40.30.10">
    <property type="entry name" value="Translation factors"/>
    <property type="match status" value="1"/>
</dbReference>
<feature type="binding site" evidence="11 12">
    <location>
        <position position="220"/>
    </location>
    <ligand>
        <name>[2Fe-2S] cluster</name>
        <dbReference type="ChEBI" id="CHEBI:190135"/>
    </ligand>
</feature>
<dbReference type="GO" id="GO:0044205">
    <property type="term" value="P:'de novo' UMP biosynthetic process"/>
    <property type="evidence" value="ECO:0007669"/>
    <property type="project" value="UniProtKB-UniRule"/>
</dbReference>
<evidence type="ECO:0000256" key="12">
    <source>
        <dbReference type="PIRSR" id="PIRSR006816-2"/>
    </source>
</evidence>
<keyword evidence="3 11" id="KW-0285">Flavoprotein</keyword>
<keyword evidence="2 11" id="KW-0813">Transport</keyword>
<dbReference type="SUPFAM" id="SSF52343">
    <property type="entry name" value="Ferredoxin reductase-like, C-terminal NADP-linked domain"/>
    <property type="match status" value="1"/>
</dbReference>
<evidence type="ECO:0000256" key="10">
    <source>
        <dbReference type="ARBA" id="ARBA00023014"/>
    </source>
</evidence>
<dbReference type="PANTHER" id="PTHR43513:SF3">
    <property type="entry name" value="DIHYDROOROTATE DEHYDROGENASE B (NAD(+)), ELECTRON TRANSFER SUBUNIT-RELATED"/>
    <property type="match status" value="1"/>
</dbReference>
<keyword evidence="6 11" id="KW-0274">FAD</keyword>
<feature type="binding site" evidence="11 12">
    <location>
        <position position="223"/>
    </location>
    <ligand>
        <name>[2Fe-2S] cluster</name>
        <dbReference type="ChEBI" id="CHEBI:190135"/>
    </ligand>
</feature>
<comment type="caution">
    <text evidence="14">The sequence shown here is derived from an EMBL/GenBank/DDBJ whole genome shotgun (WGS) entry which is preliminary data.</text>
</comment>
<evidence type="ECO:0000256" key="11">
    <source>
        <dbReference type="HAMAP-Rule" id="MF_01211"/>
    </source>
</evidence>
<dbReference type="HAMAP" id="MF_01211">
    <property type="entry name" value="DHODB_Fe_S_bind"/>
    <property type="match status" value="1"/>
</dbReference>
<comment type="cofactor">
    <cofactor evidence="12">
        <name>[2Fe-2S] cluster</name>
        <dbReference type="ChEBI" id="CHEBI:190135"/>
    </cofactor>
    <text evidence="12">Binds 1 [2Fe-2S] cluster per subunit.</text>
</comment>
<evidence type="ECO:0000256" key="7">
    <source>
        <dbReference type="ARBA" id="ARBA00022975"/>
    </source>
</evidence>
<keyword evidence="5 11" id="KW-0479">Metal-binding</keyword>
<dbReference type="PANTHER" id="PTHR43513">
    <property type="entry name" value="DIHYDROOROTATE DEHYDROGENASE B (NAD(+)), ELECTRON TRANSFER SUBUNIT"/>
    <property type="match status" value="1"/>
</dbReference>
<keyword evidence="15" id="KW-1185">Reference proteome</keyword>
<reference evidence="15" key="1">
    <citation type="journal article" date="2022" name="Microbiol. Resour. Announc.">
        <title>Draft Genome Sequence of a Methanogenic Archaeon from West Spitsbergen Permafrost.</title>
        <authorList>
            <person name="Trubitsyn V."/>
            <person name="Rivkina E."/>
            <person name="Shcherbakova V."/>
        </authorList>
    </citation>
    <scope>NUCLEOTIDE SEQUENCE [LARGE SCALE GENOMIC DNA]</scope>
    <source>
        <strain evidence="15">VT</strain>
    </source>
</reference>
<evidence type="ECO:0000313" key="14">
    <source>
        <dbReference type="EMBL" id="MBZ2164848.1"/>
    </source>
</evidence>
<dbReference type="Gene3D" id="3.40.50.80">
    <property type="entry name" value="Nucleotide-binding domain of ferredoxin-NADP reductase (FNR) module"/>
    <property type="match status" value="1"/>
</dbReference>
<dbReference type="InterPro" id="IPR050353">
    <property type="entry name" value="PyrK_electron_transfer"/>
</dbReference>
<keyword evidence="10 11" id="KW-0411">Iron-sulfur</keyword>
<proteinExistence type="inferred from homology"/>
<evidence type="ECO:0000256" key="4">
    <source>
        <dbReference type="ARBA" id="ARBA00022714"/>
    </source>
</evidence>
<keyword evidence="8 11" id="KW-0249">Electron transport</keyword>
<feature type="domain" description="FAD-binding FR-type" evidence="13">
    <location>
        <begin position="2"/>
        <end position="95"/>
    </location>
</feature>
<keyword evidence="4 11" id="KW-0001">2Fe-2S</keyword>
<dbReference type="InterPro" id="IPR017927">
    <property type="entry name" value="FAD-bd_FR_type"/>
</dbReference>
<evidence type="ECO:0000259" key="13">
    <source>
        <dbReference type="PROSITE" id="PS51384"/>
    </source>
</evidence>
<dbReference type="PIRSF" id="PIRSF006816">
    <property type="entry name" value="Cyc3_hyd_g"/>
    <property type="match status" value="1"/>
</dbReference>
<dbReference type="Proteomes" id="UP000825933">
    <property type="component" value="Unassembled WGS sequence"/>
</dbReference>
<dbReference type="GO" id="GO:0050660">
    <property type="term" value="F:flavin adenine dinucleotide binding"/>
    <property type="evidence" value="ECO:0007669"/>
    <property type="project" value="InterPro"/>
</dbReference>
<comment type="cofactor">
    <cofactor evidence="11">
        <name>[2Fe-2S] cluster</name>
        <dbReference type="ChEBI" id="CHEBI:190135"/>
    </cofactor>
    <text evidence="11">Binds 1 [2Fe-2S] cluster per subunit.</text>
</comment>
<evidence type="ECO:0000256" key="2">
    <source>
        <dbReference type="ARBA" id="ARBA00022448"/>
    </source>
</evidence>
<feature type="binding site" evidence="11 12">
    <location>
        <position position="233"/>
    </location>
    <ligand>
        <name>[2Fe-2S] cluster</name>
        <dbReference type="ChEBI" id="CHEBI:190135"/>
    </ligand>
</feature>